<gene>
    <name evidence="3" type="ORF">ACFORO_04475</name>
</gene>
<evidence type="ECO:0000259" key="2">
    <source>
        <dbReference type="Pfam" id="PF01370"/>
    </source>
</evidence>
<dbReference type="InterPro" id="IPR036291">
    <property type="entry name" value="NAD(P)-bd_dom_sf"/>
</dbReference>
<dbReference type="SUPFAM" id="SSF51735">
    <property type="entry name" value="NAD(P)-binding Rossmann-fold domains"/>
    <property type="match status" value="1"/>
</dbReference>
<evidence type="ECO:0000313" key="4">
    <source>
        <dbReference type="Proteomes" id="UP001595764"/>
    </source>
</evidence>
<dbReference type="Pfam" id="PF01370">
    <property type="entry name" value="Epimerase"/>
    <property type="match status" value="1"/>
</dbReference>
<organism evidence="3 4">
    <name type="scientific">Amycolatopsis halotolerans</name>
    <dbReference type="NCBI Taxonomy" id="330083"/>
    <lineage>
        <taxon>Bacteria</taxon>
        <taxon>Bacillati</taxon>
        <taxon>Actinomycetota</taxon>
        <taxon>Actinomycetes</taxon>
        <taxon>Pseudonocardiales</taxon>
        <taxon>Pseudonocardiaceae</taxon>
        <taxon>Amycolatopsis</taxon>
    </lineage>
</organism>
<name>A0ABV7QBM8_9PSEU</name>
<evidence type="ECO:0000256" key="1">
    <source>
        <dbReference type="ARBA" id="ARBA00007637"/>
    </source>
</evidence>
<dbReference type="PANTHER" id="PTHR43000">
    <property type="entry name" value="DTDP-D-GLUCOSE 4,6-DEHYDRATASE-RELATED"/>
    <property type="match status" value="1"/>
</dbReference>
<dbReference type="EMBL" id="JBHRWI010000004">
    <property type="protein sequence ID" value="MFC3509410.1"/>
    <property type="molecule type" value="Genomic_DNA"/>
</dbReference>
<evidence type="ECO:0000313" key="3">
    <source>
        <dbReference type="EMBL" id="MFC3509410.1"/>
    </source>
</evidence>
<feature type="domain" description="NAD-dependent epimerase/dehydratase" evidence="2">
    <location>
        <begin position="17"/>
        <end position="239"/>
    </location>
</feature>
<accession>A0ABV7QBM8</accession>
<dbReference type="InterPro" id="IPR001509">
    <property type="entry name" value="Epimerase_deHydtase"/>
</dbReference>
<comment type="similarity">
    <text evidence="1">Belongs to the NAD(P)-dependent epimerase/dehydratase family.</text>
</comment>
<protein>
    <submittedName>
        <fullName evidence="3">NAD-dependent epimerase/dehydratase family protein</fullName>
    </submittedName>
</protein>
<reference evidence="4" key="1">
    <citation type="journal article" date="2019" name="Int. J. Syst. Evol. Microbiol.">
        <title>The Global Catalogue of Microorganisms (GCM) 10K type strain sequencing project: providing services to taxonomists for standard genome sequencing and annotation.</title>
        <authorList>
            <consortium name="The Broad Institute Genomics Platform"/>
            <consortium name="The Broad Institute Genome Sequencing Center for Infectious Disease"/>
            <person name="Wu L."/>
            <person name="Ma J."/>
        </authorList>
    </citation>
    <scope>NUCLEOTIDE SEQUENCE [LARGE SCALE GENOMIC DNA]</scope>
    <source>
        <strain evidence="4">CGMCC 4.7682</strain>
    </source>
</reference>
<keyword evidence="4" id="KW-1185">Reference proteome</keyword>
<comment type="caution">
    <text evidence="3">The sequence shown here is derived from an EMBL/GenBank/DDBJ whole genome shotgun (WGS) entry which is preliminary data.</text>
</comment>
<dbReference type="RefSeq" id="WP_377896487.1">
    <property type="nucleotide sequence ID" value="NZ_JBHRWI010000004.1"/>
</dbReference>
<proteinExistence type="inferred from homology"/>
<dbReference type="Proteomes" id="UP001595764">
    <property type="component" value="Unassembled WGS sequence"/>
</dbReference>
<dbReference type="Gene3D" id="3.40.50.720">
    <property type="entry name" value="NAD(P)-binding Rossmann-like Domain"/>
    <property type="match status" value="1"/>
</dbReference>
<sequence>MSDSWPRPGRGTAPERVVVLGGTGFLGRNLCVSLTAAGYAVTAVARRPPAVSLGCRFRPFDVVVGGAAGLARLLADERATVLVNAAGAVWRGSDSDLTKANVELVGTVLEALASCPAAPRLIQLGTVYEYGNPAGPAELRESSPAAPVNHYGRGKLLATEAVLASRARAVVLRLSTSVGPGMPPESLLGMTVRQLADGAAVIELPALRGRGDFLDVRDVGAAVLAAVRTPAASGVFNIARGELVPVADVVRQLIRLSGVPATVADRGGGQSRRAAGFEARRIVPDAAKQVLGWEPRRSLTEALRSLWQETSSERRRQA</sequence>